<dbReference type="KEGG" id="atr:18428240"/>
<dbReference type="Pfam" id="PF08164">
    <property type="entry name" value="TRAUB"/>
    <property type="match status" value="1"/>
</dbReference>
<evidence type="ECO:0000259" key="4">
    <source>
        <dbReference type="Pfam" id="PF13339"/>
    </source>
</evidence>
<dbReference type="Gramene" id="ERN00193">
    <property type="protein sequence ID" value="ERN00193"/>
    <property type="gene ID" value="AMTR_s00111p00088150"/>
</dbReference>
<feature type="compositionally biased region" description="Acidic residues" evidence="2">
    <location>
        <begin position="57"/>
        <end position="79"/>
    </location>
</feature>
<dbReference type="EMBL" id="KI394940">
    <property type="protein sequence ID" value="ERN00193.1"/>
    <property type="molecule type" value="Genomic_DNA"/>
</dbReference>
<dbReference type="GO" id="GO:0005730">
    <property type="term" value="C:nucleolus"/>
    <property type="evidence" value="ECO:0000318"/>
    <property type="project" value="GO_Central"/>
</dbReference>
<dbReference type="PANTHER" id="PTHR15565:SF0">
    <property type="entry name" value="PROTEIN AATF"/>
    <property type="match status" value="1"/>
</dbReference>
<dbReference type="eggNOG" id="KOG2773">
    <property type="taxonomic scope" value="Eukaryota"/>
</dbReference>
<dbReference type="PANTHER" id="PTHR15565">
    <property type="entry name" value="AATF PROTEIN APOPTOSIS ANTAGONIZING TRANSCRIPTION FACTOR"/>
    <property type="match status" value="1"/>
</dbReference>
<dbReference type="STRING" id="13333.W1NX24"/>
<evidence type="ECO:0000313" key="5">
    <source>
        <dbReference type="EMBL" id="ERN00193.1"/>
    </source>
</evidence>
<feature type="region of interest" description="Disordered" evidence="2">
    <location>
        <begin position="193"/>
        <end position="213"/>
    </location>
</feature>
<feature type="region of interest" description="Disordered" evidence="2">
    <location>
        <begin position="1"/>
        <end position="79"/>
    </location>
</feature>
<dbReference type="InterPro" id="IPR012617">
    <property type="entry name" value="AATF_C"/>
</dbReference>
<evidence type="ECO:0000256" key="2">
    <source>
        <dbReference type="SAM" id="MobiDB-lite"/>
    </source>
</evidence>
<evidence type="ECO:0000259" key="3">
    <source>
        <dbReference type="Pfam" id="PF08164"/>
    </source>
</evidence>
<dbReference type="OrthoDB" id="5783963at2759"/>
<protein>
    <recommendedName>
        <fullName evidence="7">Apoptosis-antagonizing transcription factor C-terminal domain-containing protein</fullName>
    </recommendedName>
</protein>
<keyword evidence="6" id="KW-1185">Reference proteome</keyword>
<dbReference type="InterPro" id="IPR025160">
    <property type="entry name" value="AATF"/>
</dbReference>
<feature type="domain" description="Apoptosis-antagonizing transcription factor C-terminal" evidence="3">
    <location>
        <begin position="328"/>
        <end position="402"/>
    </location>
</feature>
<dbReference type="HOGENOM" id="CLU_018299_0_0_1"/>
<feature type="region of interest" description="Disordered" evidence="2">
    <location>
        <begin position="343"/>
        <end position="367"/>
    </location>
</feature>
<dbReference type="AlphaFoldDB" id="W1NX24"/>
<proteinExistence type="inferred from homology"/>
<feature type="domain" description="AATF leucine zipper-containing" evidence="4">
    <location>
        <begin position="113"/>
        <end position="249"/>
    </location>
</feature>
<dbReference type="Proteomes" id="UP000017836">
    <property type="component" value="Unassembled WGS sequence"/>
</dbReference>
<name>W1NX24_AMBTC</name>
<gene>
    <name evidence="5" type="ORF">AMTR_s00111p00088150</name>
</gene>
<evidence type="ECO:0000256" key="1">
    <source>
        <dbReference type="ARBA" id="ARBA00008966"/>
    </source>
</evidence>
<evidence type="ECO:0000313" key="6">
    <source>
        <dbReference type="Proteomes" id="UP000017836"/>
    </source>
</evidence>
<sequence length="410" mass="47032">MGVNYDTPKLSLRPDIEIDDVEYAGKKSTRKDALGEEEEDWGLIPKRSKKEERDLSVSDDESDSERDTDGEDESEQDILQQDDEMQELQKEYDSIRDQQEDILEILKRNKDDDVLKGQAVKNQKALWDKALEIRILLQKAFSNSNRLPQEPLRSEFCNADEEVDQAYSELVTSTEKTIQCLLDLQEALIERNSSVSQKSRNGTKEVSCEDATTSDSTLQGVDETWSCVQRMHYRIAPFRDSSIDKWQRKTQMTTGAAAFKNKLRAFNQNISQQVSEHMRDPSRMINRMQLTRSSLNIFGKDAEGGANGKEEVLNADGDPELLDDSEFYQQLLKEFLESFDPRSSGANVNGLKRPQKKRKVVDRRASKSRRIRYNVHEKIQNFMAPMPMVLPDMAPKLFENLFGLQTVNSA</sequence>
<dbReference type="OMA" id="INFMAPN"/>
<evidence type="ECO:0008006" key="7">
    <source>
        <dbReference type="Google" id="ProtNLM"/>
    </source>
</evidence>
<dbReference type="InterPro" id="IPR039223">
    <property type="entry name" value="AATF/Bfr2"/>
</dbReference>
<dbReference type="Pfam" id="PF13339">
    <property type="entry name" value="AATF-Che1"/>
    <property type="match status" value="1"/>
</dbReference>
<reference evidence="6" key="1">
    <citation type="journal article" date="2013" name="Science">
        <title>The Amborella genome and the evolution of flowering plants.</title>
        <authorList>
            <consortium name="Amborella Genome Project"/>
        </authorList>
    </citation>
    <scope>NUCLEOTIDE SEQUENCE [LARGE SCALE GENOMIC DNA]</scope>
</reference>
<organism evidence="5 6">
    <name type="scientific">Amborella trichopoda</name>
    <dbReference type="NCBI Taxonomy" id="13333"/>
    <lineage>
        <taxon>Eukaryota</taxon>
        <taxon>Viridiplantae</taxon>
        <taxon>Streptophyta</taxon>
        <taxon>Embryophyta</taxon>
        <taxon>Tracheophyta</taxon>
        <taxon>Spermatophyta</taxon>
        <taxon>Magnoliopsida</taxon>
        <taxon>Amborellales</taxon>
        <taxon>Amborellaceae</taxon>
        <taxon>Amborella</taxon>
    </lineage>
</organism>
<comment type="similarity">
    <text evidence="1">Belongs to the AATF family.</text>
</comment>
<accession>W1NX24</accession>
<feature type="compositionally biased region" description="Basic residues" evidence="2">
    <location>
        <begin position="353"/>
        <end position="367"/>
    </location>
</feature>